<keyword evidence="1" id="KW-0812">Transmembrane</keyword>
<sequence>MSVARPTLRTLYAVIDKTPAWAEFIKKPAVRPFVWLFGRLTVMYSMGFAFLCFGLVKTKYWIGVSFYRPPLQFHNFSVSLNLFAYQRCITLRILLLSSPSKLYALPVLEYIRK</sequence>
<evidence type="ECO:0000256" key="1">
    <source>
        <dbReference type="SAM" id="Phobius"/>
    </source>
</evidence>
<reference evidence="4" key="1">
    <citation type="submission" date="2017-02" db="UniProtKB">
        <authorList>
            <consortium name="WormBaseParasite"/>
        </authorList>
    </citation>
    <scope>IDENTIFICATION</scope>
</reference>
<organism evidence="4">
    <name type="scientific">Nippostrongylus brasiliensis</name>
    <name type="common">Rat hookworm</name>
    <dbReference type="NCBI Taxonomy" id="27835"/>
    <lineage>
        <taxon>Eukaryota</taxon>
        <taxon>Metazoa</taxon>
        <taxon>Ecdysozoa</taxon>
        <taxon>Nematoda</taxon>
        <taxon>Chromadorea</taxon>
        <taxon>Rhabditida</taxon>
        <taxon>Rhabditina</taxon>
        <taxon>Rhabditomorpha</taxon>
        <taxon>Strongyloidea</taxon>
        <taxon>Heligmosomidae</taxon>
        <taxon>Nippostrongylus</taxon>
    </lineage>
</organism>
<gene>
    <name evidence="2" type="ORF">NBR_LOCUS4330</name>
</gene>
<evidence type="ECO:0000313" key="2">
    <source>
        <dbReference type="EMBL" id="VDL67919.1"/>
    </source>
</evidence>
<evidence type="ECO:0000313" key="4">
    <source>
        <dbReference type="WBParaSite" id="NBR_0000432601-mRNA-1"/>
    </source>
</evidence>
<dbReference type="STRING" id="27835.A0A0N4XP74"/>
<accession>A0A0N4XP74</accession>
<protein>
    <submittedName>
        <fullName evidence="4">ATP synthase subunit f, mitochondrial</fullName>
    </submittedName>
</protein>
<dbReference type="WBParaSite" id="NBR_0000432601-mRNA-1">
    <property type="protein sequence ID" value="NBR_0000432601-mRNA-1"/>
    <property type="gene ID" value="NBR_0000432601"/>
</dbReference>
<reference evidence="2 3" key="2">
    <citation type="submission" date="2018-11" db="EMBL/GenBank/DDBJ databases">
        <authorList>
            <consortium name="Pathogen Informatics"/>
        </authorList>
    </citation>
    <scope>NUCLEOTIDE SEQUENCE [LARGE SCALE GENOMIC DNA]</scope>
</reference>
<name>A0A0N4XP74_NIPBR</name>
<keyword evidence="1" id="KW-1133">Transmembrane helix</keyword>
<proteinExistence type="predicted"/>
<feature type="transmembrane region" description="Helical" evidence="1">
    <location>
        <begin position="33"/>
        <end position="56"/>
    </location>
</feature>
<keyword evidence="3" id="KW-1185">Reference proteome</keyword>
<dbReference type="EMBL" id="UYSL01007844">
    <property type="protein sequence ID" value="VDL67919.1"/>
    <property type="molecule type" value="Genomic_DNA"/>
</dbReference>
<dbReference type="Proteomes" id="UP000271162">
    <property type="component" value="Unassembled WGS sequence"/>
</dbReference>
<evidence type="ECO:0000313" key="3">
    <source>
        <dbReference type="Proteomes" id="UP000271162"/>
    </source>
</evidence>
<dbReference type="AlphaFoldDB" id="A0A0N4XP74"/>
<keyword evidence="1" id="KW-0472">Membrane</keyword>